<dbReference type="RefSeq" id="WP_151652284.1">
    <property type="nucleotide sequence ID" value="NZ_WBVX01000016.1"/>
</dbReference>
<gene>
    <name evidence="1" type="ORF">F9L08_15785</name>
</gene>
<dbReference type="EMBL" id="WBVX01000016">
    <property type="protein sequence ID" value="KAB2683307.1"/>
    <property type="molecule type" value="Genomic_DNA"/>
</dbReference>
<proteinExistence type="predicted"/>
<protein>
    <submittedName>
        <fullName evidence="1">Uncharacterized protein</fullName>
    </submittedName>
</protein>
<comment type="caution">
    <text evidence="1">The sequence shown here is derived from an EMBL/GenBank/DDBJ whole genome shotgun (WGS) entry which is preliminary data.</text>
</comment>
<reference evidence="1 2" key="1">
    <citation type="submission" date="2019-09" db="EMBL/GenBank/DDBJ databases">
        <title>Taxonomic organization of the family Brucellaceae based on a phylogenomic approach.</title>
        <authorList>
            <person name="Leclercq S."/>
            <person name="Cloeckaert A."/>
            <person name="Zygmunt M.S."/>
        </authorList>
    </citation>
    <scope>NUCLEOTIDE SEQUENCE [LARGE SCALE GENOMIC DNA]</scope>
    <source>
        <strain evidence="1 2">WS1830</strain>
    </source>
</reference>
<sequence length="70" mass="8309">MYLTCAKFVTTPEYAPRLRERRLREIALADEAQVKGFQREAERHECTRRRIEQLPYDLNEPWSALDADKG</sequence>
<dbReference type="Proteomes" id="UP000481643">
    <property type="component" value="Unassembled WGS sequence"/>
</dbReference>
<organism evidence="1 2">
    <name type="scientific">Brucella tritici</name>
    <dbReference type="NCBI Taxonomy" id="94626"/>
    <lineage>
        <taxon>Bacteria</taxon>
        <taxon>Pseudomonadati</taxon>
        <taxon>Pseudomonadota</taxon>
        <taxon>Alphaproteobacteria</taxon>
        <taxon>Hyphomicrobiales</taxon>
        <taxon>Brucellaceae</taxon>
        <taxon>Brucella/Ochrobactrum group</taxon>
        <taxon>Brucella</taxon>
    </lineage>
</organism>
<evidence type="ECO:0000313" key="2">
    <source>
        <dbReference type="Proteomes" id="UP000481643"/>
    </source>
</evidence>
<name>A0A6L3YJY7_9HYPH</name>
<dbReference type="AlphaFoldDB" id="A0A6L3YJY7"/>
<evidence type="ECO:0000313" key="1">
    <source>
        <dbReference type="EMBL" id="KAB2683307.1"/>
    </source>
</evidence>
<accession>A0A6L3YJY7</accession>